<dbReference type="EMBL" id="JACHGW010000003">
    <property type="protein sequence ID" value="MBB6052020.1"/>
    <property type="molecule type" value="Genomic_DNA"/>
</dbReference>
<evidence type="ECO:0000313" key="2">
    <source>
        <dbReference type="EMBL" id="MBB6052020.1"/>
    </source>
</evidence>
<feature type="transmembrane region" description="Helical" evidence="1">
    <location>
        <begin position="133"/>
        <end position="154"/>
    </location>
</feature>
<keyword evidence="1" id="KW-0472">Membrane</keyword>
<comment type="caution">
    <text evidence="2">The sequence shown here is derived from an EMBL/GenBank/DDBJ whole genome shotgun (WGS) entry which is preliminary data.</text>
</comment>
<evidence type="ECO:0000313" key="3">
    <source>
        <dbReference type="Proteomes" id="UP000520814"/>
    </source>
</evidence>
<dbReference type="AlphaFoldDB" id="A0A7W9W8D4"/>
<name>A0A7W9W8D4_ARMRO</name>
<accession>A0A7W9W8D4</accession>
<dbReference type="RefSeq" id="WP_184200165.1">
    <property type="nucleotide sequence ID" value="NZ_JACHGW010000003.1"/>
</dbReference>
<keyword evidence="1" id="KW-1133">Transmembrane helix</keyword>
<feature type="transmembrane region" description="Helical" evidence="1">
    <location>
        <begin position="103"/>
        <end position="121"/>
    </location>
</feature>
<organism evidence="2 3">
    <name type="scientific">Armatimonas rosea</name>
    <dbReference type="NCBI Taxonomy" id="685828"/>
    <lineage>
        <taxon>Bacteria</taxon>
        <taxon>Bacillati</taxon>
        <taxon>Armatimonadota</taxon>
        <taxon>Armatimonadia</taxon>
        <taxon>Armatimonadales</taxon>
        <taxon>Armatimonadaceae</taxon>
        <taxon>Armatimonas</taxon>
    </lineage>
</organism>
<proteinExistence type="predicted"/>
<dbReference type="Proteomes" id="UP000520814">
    <property type="component" value="Unassembled WGS sequence"/>
</dbReference>
<evidence type="ECO:0000256" key="1">
    <source>
        <dbReference type="SAM" id="Phobius"/>
    </source>
</evidence>
<keyword evidence="1" id="KW-0812">Transmembrane</keyword>
<reference evidence="2 3" key="1">
    <citation type="submission" date="2020-08" db="EMBL/GenBank/DDBJ databases">
        <title>Genomic Encyclopedia of Type Strains, Phase IV (KMG-IV): sequencing the most valuable type-strain genomes for metagenomic binning, comparative biology and taxonomic classification.</title>
        <authorList>
            <person name="Goeker M."/>
        </authorList>
    </citation>
    <scope>NUCLEOTIDE SEQUENCE [LARGE SCALE GENOMIC DNA]</scope>
    <source>
        <strain evidence="2 3">DSM 23562</strain>
    </source>
</reference>
<gene>
    <name evidence="2" type="ORF">HNQ39_003830</name>
</gene>
<sequence length="179" mass="20310">MQQQQQPSLVSELERLQKLRADGFLSDTELAQAKAKLLGSTSHDALTVEEADAMLERVDRAERRAGTAELQSELYLLDQDWERERLRYVYRNRYGQTTEPSRWIAIAAGLIAVALGVYQLLQPDGPAPTRVVGILLLVFGPILAFAAWGNAVGFERRKKLYGERRQRLLQKMAEASRRK</sequence>
<keyword evidence="3" id="KW-1185">Reference proteome</keyword>
<protein>
    <submittedName>
        <fullName evidence="2">Uncharacterized protein</fullName>
    </submittedName>
</protein>